<organism evidence="1 2">
    <name type="scientific">Suillus luteus UH-Slu-Lm8-n1</name>
    <dbReference type="NCBI Taxonomy" id="930992"/>
    <lineage>
        <taxon>Eukaryota</taxon>
        <taxon>Fungi</taxon>
        <taxon>Dikarya</taxon>
        <taxon>Basidiomycota</taxon>
        <taxon>Agaricomycotina</taxon>
        <taxon>Agaricomycetes</taxon>
        <taxon>Agaricomycetidae</taxon>
        <taxon>Boletales</taxon>
        <taxon>Suillineae</taxon>
        <taxon>Suillaceae</taxon>
        <taxon>Suillus</taxon>
    </lineage>
</organism>
<dbReference type="HOGENOM" id="CLU_2814107_0_0_1"/>
<sequence>MLCCFRSNILLTDFDSVLTHSFTLCCFRAYFLSMPFHFRSNLLWTDLMISPHTFTYFYIAFVDYVYA</sequence>
<evidence type="ECO:0000313" key="1">
    <source>
        <dbReference type="EMBL" id="KIK41605.1"/>
    </source>
</evidence>
<name>A0A0C9ZUS3_9AGAM</name>
<reference evidence="2" key="2">
    <citation type="submission" date="2015-01" db="EMBL/GenBank/DDBJ databases">
        <title>Evolutionary Origins and Diversification of the Mycorrhizal Mutualists.</title>
        <authorList>
            <consortium name="DOE Joint Genome Institute"/>
            <consortium name="Mycorrhizal Genomics Consortium"/>
            <person name="Kohler A."/>
            <person name="Kuo A."/>
            <person name="Nagy L.G."/>
            <person name="Floudas D."/>
            <person name="Copeland A."/>
            <person name="Barry K.W."/>
            <person name="Cichocki N."/>
            <person name="Veneault-Fourrey C."/>
            <person name="LaButti K."/>
            <person name="Lindquist E.A."/>
            <person name="Lipzen A."/>
            <person name="Lundell T."/>
            <person name="Morin E."/>
            <person name="Murat C."/>
            <person name="Riley R."/>
            <person name="Ohm R."/>
            <person name="Sun H."/>
            <person name="Tunlid A."/>
            <person name="Henrissat B."/>
            <person name="Grigoriev I.V."/>
            <person name="Hibbett D.S."/>
            <person name="Martin F."/>
        </authorList>
    </citation>
    <scope>NUCLEOTIDE SEQUENCE [LARGE SCALE GENOMIC DNA]</scope>
    <source>
        <strain evidence="2">UH-Slu-Lm8-n1</strain>
    </source>
</reference>
<reference evidence="1 2" key="1">
    <citation type="submission" date="2014-04" db="EMBL/GenBank/DDBJ databases">
        <authorList>
            <consortium name="DOE Joint Genome Institute"/>
            <person name="Kuo A."/>
            <person name="Ruytinx J."/>
            <person name="Rineau F."/>
            <person name="Colpaert J."/>
            <person name="Kohler A."/>
            <person name="Nagy L.G."/>
            <person name="Floudas D."/>
            <person name="Copeland A."/>
            <person name="Barry K.W."/>
            <person name="Cichocki N."/>
            <person name="Veneault-Fourrey C."/>
            <person name="LaButti K."/>
            <person name="Lindquist E.A."/>
            <person name="Lipzen A."/>
            <person name="Lundell T."/>
            <person name="Morin E."/>
            <person name="Murat C."/>
            <person name="Sun H."/>
            <person name="Tunlid A."/>
            <person name="Henrissat B."/>
            <person name="Grigoriev I.V."/>
            <person name="Hibbett D.S."/>
            <person name="Martin F."/>
            <person name="Nordberg H.P."/>
            <person name="Cantor M.N."/>
            <person name="Hua S.X."/>
        </authorList>
    </citation>
    <scope>NUCLEOTIDE SEQUENCE [LARGE SCALE GENOMIC DNA]</scope>
    <source>
        <strain evidence="1 2">UH-Slu-Lm8-n1</strain>
    </source>
</reference>
<dbReference type="Proteomes" id="UP000054485">
    <property type="component" value="Unassembled WGS sequence"/>
</dbReference>
<gene>
    <name evidence="1" type="ORF">CY34DRAFT_199397</name>
</gene>
<dbReference type="AlphaFoldDB" id="A0A0C9ZUS3"/>
<dbReference type="InParanoid" id="A0A0C9ZUS3"/>
<accession>A0A0C9ZUS3</accession>
<keyword evidence="2" id="KW-1185">Reference proteome</keyword>
<evidence type="ECO:0000313" key="2">
    <source>
        <dbReference type="Proteomes" id="UP000054485"/>
    </source>
</evidence>
<proteinExistence type="predicted"/>
<dbReference type="EMBL" id="KN835264">
    <property type="protein sequence ID" value="KIK41605.1"/>
    <property type="molecule type" value="Genomic_DNA"/>
</dbReference>
<protein>
    <submittedName>
        <fullName evidence="1">Uncharacterized protein</fullName>
    </submittedName>
</protein>